<dbReference type="InterPro" id="IPR000412">
    <property type="entry name" value="ABC_2_transport"/>
</dbReference>
<keyword evidence="5" id="KW-0762">Sugar transport</keyword>
<sequence length="276" mass="32576">MNSQEIIYHEVDSGFILGVKRLIQEFFNKRQLFVVLLWTALSKRYRGSYIGLFWTLLNPFFHMLSLALIFPLIIRFRMENYILYLFSGILAWSMISTSVIGGSESILTYRSFIRKVYVPKIIFPIVTISLELINTFAAIIILHLIALAFHFHIHTNLLYLAAALALTFLFSVAVASITSVLTVYFRDIRYILGVVMQPLFYLSAIIFPVSVLPEKYRYLIEFNIFYQFVRLFHQAIYFGHQAEWLYFAKPFFLMCFLFSIALYIHQKYDRHLVYRV</sequence>
<dbReference type="GO" id="GO:0043190">
    <property type="term" value="C:ATP-binding cassette (ABC) transporter complex"/>
    <property type="evidence" value="ECO:0007669"/>
    <property type="project" value="InterPro"/>
</dbReference>
<evidence type="ECO:0000256" key="7">
    <source>
        <dbReference type="ARBA" id="ARBA00022903"/>
    </source>
</evidence>
<dbReference type="PANTHER" id="PTHR30413">
    <property type="entry name" value="INNER MEMBRANE TRANSPORT PERMEASE"/>
    <property type="match status" value="1"/>
</dbReference>
<comment type="similarity">
    <text evidence="2 11">Belongs to the ABC-2 integral membrane protein family.</text>
</comment>
<dbReference type="EMBL" id="CP038254">
    <property type="protein sequence ID" value="QBR84509.1"/>
    <property type="molecule type" value="Genomic_DNA"/>
</dbReference>
<feature type="domain" description="ABC transmembrane type-2" evidence="12">
    <location>
        <begin position="50"/>
        <end position="268"/>
    </location>
</feature>
<evidence type="ECO:0000259" key="12">
    <source>
        <dbReference type="PROSITE" id="PS51012"/>
    </source>
</evidence>
<dbReference type="RefSeq" id="WP_135060729.1">
    <property type="nucleotide sequence ID" value="NZ_CP038254.1"/>
</dbReference>
<evidence type="ECO:0000256" key="10">
    <source>
        <dbReference type="ARBA" id="ARBA00023136"/>
    </source>
</evidence>
<feature type="transmembrane region" description="Helical" evidence="11">
    <location>
        <begin position="190"/>
        <end position="211"/>
    </location>
</feature>
<dbReference type="Pfam" id="PF01061">
    <property type="entry name" value="ABC2_membrane"/>
    <property type="match status" value="1"/>
</dbReference>
<dbReference type="GO" id="GO:0015920">
    <property type="term" value="P:lipopolysaccharide transport"/>
    <property type="evidence" value="ECO:0007669"/>
    <property type="project" value="TreeGrafter"/>
</dbReference>
<keyword evidence="7" id="KW-0972">Capsule biogenesis/degradation</keyword>
<dbReference type="PANTHER" id="PTHR30413:SF10">
    <property type="entry name" value="CAPSULE POLYSACCHARIDE EXPORT INNER-MEMBRANE PROTEIN CTRC"/>
    <property type="match status" value="1"/>
</dbReference>
<feature type="transmembrane region" description="Helical" evidence="11">
    <location>
        <begin position="81"/>
        <end position="101"/>
    </location>
</feature>
<evidence type="ECO:0000256" key="1">
    <source>
        <dbReference type="ARBA" id="ARBA00004651"/>
    </source>
</evidence>
<dbReference type="GO" id="GO:0140359">
    <property type="term" value="F:ABC-type transporter activity"/>
    <property type="evidence" value="ECO:0007669"/>
    <property type="project" value="InterPro"/>
</dbReference>
<evidence type="ECO:0000256" key="4">
    <source>
        <dbReference type="ARBA" id="ARBA00022475"/>
    </source>
</evidence>
<evidence type="ECO:0000256" key="3">
    <source>
        <dbReference type="ARBA" id="ARBA00022448"/>
    </source>
</evidence>
<name>A0AAX1EHE0_9GAMM</name>
<proteinExistence type="inferred from homology"/>
<evidence type="ECO:0000313" key="13">
    <source>
        <dbReference type="EMBL" id="QBR84509.1"/>
    </source>
</evidence>
<dbReference type="InterPro" id="IPR047817">
    <property type="entry name" value="ABC2_TM_bact-type"/>
</dbReference>
<evidence type="ECO:0000256" key="9">
    <source>
        <dbReference type="ARBA" id="ARBA00023047"/>
    </source>
</evidence>
<reference evidence="13 14" key="1">
    <citation type="submission" date="2019-03" db="EMBL/GenBank/DDBJ databases">
        <title>Diverse conjugative elements silence natural transformation in Legionella species.</title>
        <authorList>
            <person name="Durieux I."/>
            <person name="Ginevra C."/>
            <person name="Attaiech L."/>
            <person name="Picq K."/>
            <person name="Juan P.A."/>
            <person name="Jarraud S."/>
            <person name="Charpentier X."/>
        </authorList>
    </citation>
    <scope>NUCLEOTIDE SEQUENCE [LARGE SCALE GENOMIC DNA]</scope>
    <source>
        <strain evidence="13 14">HL-0427-4011</strain>
    </source>
</reference>
<feature type="transmembrane region" description="Helical" evidence="11">
    <location>
        <begin position="121"/>
        <end position="145"/>
    </location>
</feature>
<feature type="transmembrane region" description="Helical" evidence="11">
    <location>
        <begin position="52"/>
        <end position="74"/>
    </location>
</feature>
<keyword evidence="3 11" id="KW-0813">Transport</keyword>
<organism evidence="13 14">
    <name type="scientific">Legionella israelensis</name>
    <dbReference type="NCBI Taxonomy" id="454"/>
    <lineage>
        <taxon>Bacteria</taxon>
        <taxon>Pseudomonadati</taxon>
        <taxon>Pseudomonadota</taxon>
        <taxon>Gammaproteobacteria</taxon>
        <taxon>Legionellales</taxon>
        <taxon>Legionellaceae</taxon>
        <taxon>Legionella</taxon>
    </lineage>
</organism>
<evidence type="ECO:0000256" key="6">
    <source>
        <dbReference type="ARBA" id="ARBA00022692"/>
    </source>
</evidence>
<comment type="subcellular location">
    <subcellularLocation>
        <location evidence="11">Cell inner membrane</location>
        <topology evidence="11">Multi-pass membrane protein</topology>
    </subcellularLocation>
    <subcellularLocation>
        <location evidence="1">Cell membrane</location>
        <topology evidence="1">Multi-pass membrane protein</topology>
    </subcellularLocation>
</comment>
<evidence type="ECO:0000256" key="5">
    <source>
        <dbReference type="ARBA" id="ARBA00022597"/>
    </source>
</evidence>
<dbReference type="Proteomes" id="UP000295517">
    <property type="component" value="Chromosome"/>
</dbReference>
<gene>
    <name evidence="13" type="ORF">E3983_09130</name>
</gene>
<evidence type="ECO:0000256" key="11">
    <source>
        <dbReference type="RuleBase" id="RU361157"/>
    </source>
</evidence>
<keyword evidence="4 11" id="KW-1003">Cell membrane</keyword>
<feature type="transmembrane region" description="Helical" evidence="11">
    <location>
        <begin position="244"/>
        <end position="265"/>
    </location>
</feature>
<evidence type="ECO:0000256" key="2">
    <source>
        <dbReference type="ARBA" id="ARBA00007783"/>
    </source>
</evidence>
<keyword evidence="10 11" id="KW-0472">Membrane</keyword>
<dbReference type="GO" id="GO:0015774">
    <property type="term" value="P:polysaccharide transport"/>
    <property type="evidence" value="ECO:0007669"/>
    <property type="project" value="UniProtKB-KW"/>
</dbReference>
<protein>
    <recommendedName>
        <fullName evidence="11">Transport permease protein</fullName>
    </recommendedName>
</protein>
<dbReference type="InterPro" id="IPR013525">
    <property type="entry name" value="ABC2_TM"/>
</dbReference>
<keyword evidence="8 11" id="KW-1133">Transmembrane helix</keyword>
<dbReference type="PROSITE" id="PS51012">
    <property type="entry name" value="ABC_TM2"/>
    <property type="match status" value="1"/>
</dbReference>
<keyword evidence="9" id="KW-0625">Polysaccharide transport</keyword>
<dbReference type="AlphaFoldDB" id="A0AAX1EHE0"/>
<evidence type="ECO:0000256" key="8">
    <source>
        <dbReference type="ARBA" id="ARBA00022989"/>
    </source>
</evidence>
<dbReference type="PRINTS" id="PR00164">
    <property type="entry name" value="ABC2TRNSPORT"/>
</dbReference>
<accession>A0AAX1EHE0</accession>
<evidence type="ECO:0000313" key="14">
    <source>
        <dbReference type="Proteomes" id="UP000295517"/>
    </source>
</evidence>
<feature type="transmembrane region" description="Helical" evidence="11">
    <location>
        <begin position="157"/>
        <end position="184"/>
    </location>
</feature>
<keyword evidence="6 11" id="KW-0812">Transmembrane</keyword>